<sequence length="134" mass="14353">MNHTQWKTTRTRRLAGENVEPSAAYVEAGYALALGEALYGRRTALGLTQGQVAERAGMSQPKVSMIEGGGHVPTLPLLQRLAKALDSRLAIDLDEESPSFDFRPLDDGEPSVGTGHGSTPEPTPEEGTVRRRGA</sequence>
<accession>A0ABU6CCH1</accession>
<protein>
    <submittedName>
        <fullName evidence="3">Helix-turn-helix domain-containing protein</fullName>
    </submittedName>
</protein>
<organism evidence="3 4">
    <name type="scientific">Streptomyces kunmingensis</name>
    <dbReference type="NCBI Taxonomy" id="68225"/>
    <lineage>
        <taxon>Bacteria</taxon>
        <taxon>Bacillati</taxon>
        <taxon>Actinomycetota</taxon>
        <taxon>Actinomycetes</taxon>
        <taxon>Kitasatosporales</taxon>
        <taxon>Streptomycetaceae</taxon>
        <taxon>Streptomyces</taxon>
    </lineage>
</organism>
<dbReference type="InterPro" id="IPR010982">
    <property type="entry name" value="Lambda_DNA-bd_dom_sf"/>
</dbReference>
<evidence type="ECO:0000313" key="4">
    <source>
        <dbReference type="Proteomes" id="UP001352223"/>
    </source>
</evidence>
<dbReference type="EMBL" id="JAOZYB010000146">
    <property type="protein sequence ID" value="MEB3962409.1"/>
    <property type="molecule type" value="Genomic_DNA"/>
</dbReference>
<keyword evidence="4" id="KW-1185">Reference proteome</keyword>
<dbReference type="Proteomes" id="UP001352223">
    <property type="component" value="Unassembled WGS sequence"/>
</dbReference>
<dbReference type="RefSeq" id="WP_324769926.1">
    <property type="nucleotide sequence ID" value="NZ_BAAATS010000030.1"/>
</dbReference>
<dbReference type="Gene3D" id="1.10.260.40">
    <property type="entry name" value="lambda repressor-like DNA-binding domains"/>
    <property type="match status" value="1"/>
</dbReference>
<feature type="region of interest" description="Disordered" evidence="1">
    <location>
        <begin position="96"/>
        <end position="134"/>
    </location>
</feature>
<evidence type="ECO:0000259" key="2">
    <source>
        <dbReference type="PROSITE" id="PS50943"/>
    </source>
</evidence>
<name>A0ABU6CCH1_9ACTN</name>
<dbReference type="SUPFAM" id="SSF47413">
    <property type="entry name" value="lambda repressor-like DNA-binding domains"/>
    <property type="match status" value="1"/>
</dbReference>
<evidence type="ECO:0000256" key="1">
    <source>
        <dbReference type="SAM" id="MobiDB-lite"/>
    </source>
</evidence>
<dbReference type="SMART" id="SM00530">
    <property type="entry name" value="HTH_XRE"/>
    <property type="match status" value="1"/>
</dbReference>
<comment type="caution">
    <text evidence="3">The sequence shown here is derived from an EMBL/GenBank/DDBJ whole genome shotgun (WGS) entry which is preliminary data.</text>
</comment>
<dbReference type="Pfam" id="PF13560">
    <property type="entry name" value="HTH_31"/>
    <property type="match status" value="1"/>
</dbReference>
<evidence type="ECO:0000313" key="3">
    <source>
        <dbReference type="EMBL" id="MEB3962409.1"/>
    </source>
</evidence>
<feature type="domain" description="HTH cro/C1-type" evidence="2">
    <location>
        <begin position="38"/>
        <end position="93"/>
    </location>
</feature>
<dbReference type="CDD" id="cd00093">
    <property type="entry name" value="HTH_XRE"/>
    <property type="match status" value="1"/>
</dbReference>
<proteinExistence type="predicted"/>
<dbReference type="PROSITE" id="PS50943">
    <property type="entry name" value="HTH_CROC1"/>
    <property type="match status" value="1"/>
</dbReference>
<gene>
    <name evidence="3" type="ORF">OKJ48_19440</name>
</gene>
<dbReference type="InterPro" id="IPR001387">
    <property type="entry name" value="Cro/C1-type_HTH"/>
</dbReference>
<reference evidence="3 4" key="1">
    <citation type="submission" date="2022-10" db="EMBL/GenBank/DDBJ databases">
        <authorList>
            <person name="Xie J."/>
            <person name="Shen N."/>
        </authorList>
    </citation>
    <scope>NUCLEOTIDE SEQUENCE [LARGE SCALE GENOMIC DNA]</scope>
    <source>
        <strain evidence="3 4">DSM 41681</strain>
    </source>
</reference>